<feature type="region of interest" description="Disordered" evidence="1">
    <location>
        <begin position="50"/>
        <end position="77"/>
    </location>
</feature>
<evidence type="ECO:0000256" key="1">
    <source>
        <dbReference type="SAM" id="MobiDB-lite"/>
    </source>
</evidence>
<name>A0A8C0CXJ3_BALMU</name>
<dbReference type="AlphaFoldDB" id="A0A8C0CXJ3"/>
<feature type="region of interest" description="Disordered" evidence="1">
    <location>
        <begin position="1"/>
        <end position="35"/>
    </location>
</feature>
<feature type="compositionally biased region" description="Basic residues" evidence="1">
    <location>
        <begin position="62"/>
        <end position="71"/>
    </location>
</feature>
<accession>A0A8C0CXJ3</accession>
<proteinExistence type="predicted"/>
<dbReference type="Ensembl" id="ENSBMST00010014040.1">
    <property type="protein sequence ID" value="ENSBMSP00010012627.1"/>
    <property type="gene ID" value="ENSBMSG00010009281.1"/>
</dbReference>
<dbReference type="OMA" id="TTNTKRW"/>
<sequence>MAKLSKKSWKPQTTSIKRGKKRKTPSQPGSGGKVVKIYKKVKRPLHVCSRKKYSSKVLTTSRRQKRARGAKKLQPIP</sequence>
<protein>
    <submittedName>
        <fullName evidence="2">Uncharacterized protein</fullName>
    </submittedName>
</protein>
<organism evidence="2">
    <name type="scientific">Balaenoptera musculus</name>
    <name type="common">Blue whale</name>
    <dbReference type="NCBI Taxonomy" id="9771"/>
    <lineage>
        <taxon>Eukaryota</taxon>
        <taxon>Metazoa</taxon>
        <taxon>Chordata</taxon>
        <taxon>Craniata</taxon>
        <taxon>Vertebrata</taxon>
        <taxon>Euteleostomi</taxon>
        <taxon>Mammalia</taxon>
        <taxon>Eutheria</taxon>
        <taxon>Laurasiatheria</taxon>
        <taxon>Artiodactyla</taxon>
        <taxon>Whippomorpha</taxon>
        <taxon>Cetacea</taxon>
        <taxon>Mysticeti</taxon>
        <taxon>Balaenopteridae</taxon>
        <taxon>Balaenoptera</taxon>
    </lineage>
</organism>
<dbReference type="GeneTree" id="ENSGT00910000148391"/>
<reference evidence="2" key="1">
    <citation type="submission" date="2023-09" db="UniProtKB">
        <authorList>
            <consortium name="Ensembl"/>
        </authorList>
    </citation>
    <scope>IDENTIFICATION</scope>
</reference>
<evidence type="ECO:0000313" key="2">
    <source>
        <dbReference type="Ensembl" id="ENSBMSP00010012627.1"/>
    </source>
</evidence>